<evidence type="ECO:0000256" key="1">
    <source>
        <dbReference type="ARBA" id="ARBA00038494"/>
    </source>
</evidence>
<reference evidence="4" key="1">
    <citation type="journal article" date="2022" name="Int. J. Syst. Evol. Microbiol.">
        <title>Anaeromyxobacter oryzae sp. nov., Anaeromyxobacter diazotrophicus sp. nov. and Anaeromyxobacter paludicola sp. nov., isolated from paddy soils.</title>
        <authorList>
            <person name="Itoh H."/>
            <person name="Xu Z."/>
            <person name="Mise K."/>
            <person name="Masuda Y."/>
            <person name="Ushijima N."/>
            <person name="Hayakawa C."/>
            <person name="Shiratori Y."/>
            <person name="Senoo K."/>
        </authorList>
    </citation>
    <scope>NUCLEOTIDE SEQUENCE [LARGE SCALE GENOMIC DNA]</scope>
    <source>
        <strain evidence="4">Red630</strain>
    </source>
</reference>
<organism evidence="3 4">
    <name type="scientific">Anaeromyxobacter paludicola</name>
    <dbReference type="NCBI Taxonomy" id="2918171"/>
    <lineage>
        <taxon>Bacteria</taxon>
        <taxon>Pseudomonadati</taxon>
        <taxon>Myxococcota</taxon>
        <taxon>Myxococcia</taxon>
        <taxon>Myxococcales</taxon>
        <taxon>Cystobacterineae</taxon>
        <taxon>Anaeromyxobacteraceae</taxon>
        <taxon>Anaeromyxobacter</taxon>
    </lineage>
</organism>
<evidence type="ECO:0000313" key="4">
    <source>
        <dbReference type="Proteomes" id="UP001162734"/>
    </source>
</evidence>
<protein>
    <recommendedName>
        <fullName evidence="2">Glycosyltransferase 2-like domain-containing protein</fullName>
    </recommendedName>
</protein>
<keyword evidence="4" id="KW-1185">Reference proteome</keyword>
<dbReference type="Proteomes" id="UP001162734">
    <property type="component" value="Chromosome"/>
</dbReference>
<dbReference type="Gene3D" id="3.90.550.10">
    <property type="entry name" value="Spore Coat Polysaccharide Biosynthesis Protein SpsA, Chain A"/>
    <property type="match status" value="1"/>
</dbReference>
<feature type="domain" description="Glycosyltransferase 2-like" evidence="2">
    <location>
        <begin position="18"/>
        <end position="108"/>
    </location>
</feature>
<dbReference type="SUPFAM" id="SSF53448">
    <property type="entry name" value="Nucleotide-diphospho-sugar transferases"/>
    <property type="match status" value="1"/>
</dbReference>
<comment type="similarity">
    <text evidence="1">Belongs to the glycosyltransferase 2 family. WaaE/KdtX subfamily.</text>
</comment>
<dbReference type="PANTHER" id="PTHR43630">
    <property type="entry name" value="POLY-BETA-1,6-N-ACETYL-D-GLUCOSAMINE SYNTHASE"/>
    <property type="match status" value="1"/>
</dbReference>
<accession>A0ABN6N4Q6</accession>
<evidence type="ECO:0000313" key="3">
    <source>
        <dbReference type="EMBL" id="BDG08154.1"/>
    </source>
</evidence>
<dbReference type="InterPro" id="IPR029044">
    <property type="entry name" value="Nucleotide-diphossugar_trans"/>
</dbReference>
<evidence type="ECO:0000259" key="2">
    <source>
        <dbReference type="Pfam" id="PF00535"/>
    </source>
</evidence>
<sequence>MSAAPVRLGGFVIHGDAASTLGDCLDALRATCDEVVAVDSGSTDGSAALVESRGARRVALPWRGYGAARAAAAAALPGCDYLFFLDSDEYLEPAAVEAIRAWKREGARTPHVRLVRRDWAELPGHRFLFREERHVRLVQAGAARWEPRMVVHEALARAEAADLPAHVEHRFVSAPELRQEKEDRYALLWALRARLEGRRRKPAFPQRLAHALRNAVLKGAALRGGLDGLALSWRVARYHAEKYRRLAEIERGEWAEELAALREGRLEELFARVARLESRHP</sequence>
<gene>
    <name evidence="3" type="ORF">AMPC_12670</name>
</gene>
<proteinExistence type="inferred from homology"/>
<dbReference type="InterPro" id="IPR001173">
    <property type="entry name" value="Glyco_trans_2-like"/>
</dbReference>
<dbReference type="RefSeq" id="WP_318654318.1">
    <property type="nucleotide sequence ID" value="NZ_AP025592.1"/>
</dbReference>
<dbReference type="CDD" id="cd02511">
    <property type="entry name" value="Beta4Glucosyltransferase"/>
    <property type="match status" value="1"/>
</dbReference>
<dbReference type="Pfam" id="PF00535">
    <property type="entry name" value="Glycos_transf_2"/>
    <property type="match status" value="1"/>
</dbReference>
<dbReference type="EMBL" id="AP025592">
    <property type="protein sequence ID" value="BDG08154.1"/>
    <property type="molecule type" value="Genomic_DNA"/>
</dbReference>
<name>A0ABN6N4Q6_9BACT</name>
<dbReference type="PANTHER" id="PTHR43630:SF2">
    <property type="entry name" value="GLYCOSYLTRANSFERASE"/>
    <property type="match status" value="1"/>
</dbReference>